<dbReference type="Gene3D" id="2.40.380.10">
    <property type="entry name" value="FomD-like"/>
    <property type="match status" value="1"/>
</dbReference>
<dbReference type="PANTHER" id="PTHR39159:SF1">
    <property type="entry name" value="UPF0374 PROTEIN YGAC"/>
    <property type="match status" value="1"/>
</dbReference>
<dbReference type="GO" id="GO:0016787">
    <property type="term" value="F:hydrolase activity"/>
    <property type="evidence" value="ECO:0007669"/>
    <property type="project" value="UniProtKB-KW"/>
</dbReference>
<evidence type="ECO:0000259" key="2">
    <source>
        <dbReference type="Pfam" id="PF04167"/>
    </source>
</evidence>
<dbReference type="EMBL" id="SSOB01000075">
    <property type="protein sequence ID" value="THF72652.1"/>
    <property type="molecule type" value="Genomic_DNA"/>
</dbReference>
<feature type="domain" description="DUF402" evidence="2">
    <location>
        <begin position="48"/>
        <end position="168"/>
    </location>
</feature>
<accession>A0A4S4BEN1</accession>
<dbReference type="SUPFAM" id="SSF159234">
    <property type="entry name" value="FomD-like"/>
    <property type="match status" value="1"/>
</dbReference>
<proteinExistence type="predicted"/>
<evidence type="ECO:0000256" key="1">
    <source>
        <dbReference type="ARBA" id="ARBA00022801"/>
    </source>
</evidence>
<dbReference type="InterPro" id="IPR050212">
    <property type="entry name" value="Ntdp-like"/>
</dbReference>
<dbReference type="PANTHER" id="PTHR39159">
    <property type="match status" value="1"/>
</dbReference>
<dbReference type="InterPro" id="IPR007295">
    <property type="entry name" value="DUF402"/>
</dbReference>
<keyword evidence="1" id="KW-0378">Hydrolase</keyword>
<gene>
    <name evidence="3" type="ORF">E6C55_32390</name>
</gene>
<dbReference type="Proteomes" id="UP000310636">
    <property type="component" value="Unassembled WGS sequence"/>
</dbReference>
<keyword evidence="4" id="KW-1185">Reference proteome</keyword>
<dbReference type="Pfam" id="PF04167">
    <property type="entry name" value="DUF402"/>
    <property type="match status" value="1"/>
</dbReference>
<name>A0A4S4BEN1_9BACL</name>
<evidence type="ECO:0000313" key="4">
    <source>
        <dbReference type="Proteomes" id="UP000310636"/>
    </source>
</evidence>
<evidence type="ECO:0000313" key="3">
    <source>
        <dbReference type="EMBL" id="THF72652.1"/>
    </source>
</evidence>
<reference evidence="3 4" key="1">
    <citation type="submission" date="2019-04" db="EMBL/GenBank/DDBJ databases">
        <title>Cohnella sp. nov. isolated from preserved vegetables.</title>
        <authorList>
            <person name="Lin S.-Y."/>
            <person name="Hung M.-H."/>
            <person name="Young C.-C."/>
        </authorList>
    </citation>
    <scope>NUCLEOTIDE SEQUENCE [LARGE SCALE GENOMIC DNA]</scope>
    <source>
        <strain evidence="3 4">CC-MHH1044</strain>
    </source>
</reference>
<sequence length="199" mass="23361">MSSDSRTYESYERCVIKSFKNNGSLHRVWMENWQVPSSNLHPAHAAEEMMVFVNDHTIIREADGKEWVSRVPAVSFFIPREWFNVVALLEEKGIRYYCNIASPPYRYADVLTYIDYDLDVVLLPDGTFYDLDRDEYDRHKEEYRYNPSVRQHAETGLSRLHARIEAKGQPFDGDEVRRYYNEWLTHMTHLSGQGGGEPS</sequence>
<dbReference type="AlphaFoldDB" id="A0A4S4BEN1"/>
<dbReference type="InterPro" id="IPR035930">
    <property type="entry name" value="FomD-like_sf"/>
</dbReference>
<dbReference type="RefSeq" id="WP_136373979.1">
    <property type="nucleotide sequence ID" value="NZ_SSOB01000075.1"/>
</dbReference>
<dbReference type="OrthoDB" id="1645325at2"/>
<comment type="caution">
    <text evidence="3">The sequence shown here is derived from an EMBL/GenBank/DDBJ whole genome shotgun (WGS) entry which is preliminary data.</text>
</comment>
<protein>
    <submittedName>
        <fullName evidence="3">DUF402 domain-containing protein</fullName>
    </submittedName>
</protein>
<organism evidence="3 4">
    <name type="scientific">Cohnella fermenti</name>
    <dbReference type="NCBI Taxonomy" id="2565925"/>
    <lineage>
        <taxon>Bacteria</taxon>
        <taxon>Bacillati</taxon>
        <taxon>Bacillota</taxon>
        <taxon>Bacilli</taxon>
        <taxon>Bacillales</taxon>
        <taxon>Paenibacillaceae</taxon>
        <taxon>Cohnella</taxon>
    </lineage>
</organism>